<evidence type="ECO:0000313" key="3">
    <source>
        <dbReference type="EMBL" id="KAK7945525.1"/>
    </source>
</evidence>
<organism evidence="3 4">
    <name type="scientific">Mugilogobius chulae</name>
    <name type="common">yellowstripe goby</name>
    <dbReference type="NCBI Taxonomy" id="88201"/>
    <lineage>
        <taxon>Eukaryota</taxon>
        <taxon>Metazoa</taxon>
        <taxon>Chordata</taxon>
        <taxon>Craniata</taxon>
        <taxon>Vertebrata</taxon>
        <taxon>Euteleostomi</taxon>
        <taxon>Actinopterygii</taxon>
        <taxon>Neopterygii</taxon>
        <taxon>Teleostei</taxon>
        <taxon>Neoteleostei</taxon>
        <taxon>Acanthomorphata</taxon>
        <taxon>Gobiaria</taxon>
        <taxon>Gobiiformes</taxon>
        <taxon>Gobioidei</taxon>
        <taxon>Gobiidae</taxon>
        <taxon>Gobionellinae</taxon>
        <taxon>Mugilogobius</taxon>
    </lineage>
</organism>
<proteinExistence type="predicted"/>
<evidence type="ECO:0000256" key="2">
    <source>
        <dbReference type="SAM" id="MobiDB-lite"/>
    </source>
</evidence>
<reference evidence="4" key="1">
    <citation type="submission" date="2024-04" db="EMBL/GenBank/DDBJ databases">
        <title>Salinicola lusitanus LLJ914,a marine bacterium isolated from the Okinawa Trough.</title>
        <authorList>
            <person name="Li J."/>
        </authorList>
    </citation>
    <scope>NUCLEOTIDE SEQUENCE [LARGE SCALE GENOMIC DNA]</scope>
</reference>
<evidence type="ECO:0008006" key="5">
    <source>
        <dbReference type="Google" id="ProtNLM"/>
    </source>
</evidence>
<dbReference type="Proteomes" id="UP001460270">
    <property type="component" value="Unassembled WGS sequence"/>
</dbReference>
<dbReference type="AlphaFoldDB" id="A0AAW0Q4R8"/>
<feature type="region of interest" description="Disordered" evidence="2">
    <location>
        <begin position="807"/>
        <end position="830"/>
    </location>
</feature>
<protein>
    <recommendedName>
        <fullName evidence="5">Coiled-coil domain-containing protein 178</fullName>
    </recommendedName>
</protein>
<dbReference type="PANTHER" id="PTHR35088">
    <property type="entry name" value="COILED-COIL DOMAIN-CONTAINING PROTEIN 178"/>
    <property type="match status" value="1"/>
</dbReference>
<dbReference type="EMBL" id="JBBPFD010000001">
    <property type="protein sequence ID" value="KAK7945525.1"/>
    <property type="molecule type" value="Genomic_DNA"/>
</dbReference>
<dbReference type="PANTHER" id="PTHR35088:SF1">
    <property type="entry name" value="COILED-COIL DOMAIN-CONTAINING PROTEIN 178"/>
    <property type="match status" value="1"/>
</dbReference>
<gene>
    <name evidence="3" type="ORF">WMY93_001253</name>
</gene>
<keyword evidence="4" id="KW-1185">Reference proteome</keyword>
<feature type="coiled-coil region" evidence="1">
    <location>
        <begin position="189"/>
        <end position="230"/>
    </location>
</feature>
<feature type="compositionally biased region" description="Basic and acidic residues" evidence="2">
    <location>
        <begin position="816"/>
        <end position="830"/>
    </location>
</feature>
<accession>A0AAW0Q4R8</accession>
<evidence type="ECO:0000313" key="4">
    <source>
        <dbReference type="Proteomes" id="UP001460270"/>
    </source>
</evidence>
<comment type="caution">
    <text evidence="3">The sequence shown here is derived from an EMBL/GenBank/DDBJ whole genome shotgun (WGS) entry which is preliminary data.</text>
</comment>
<sequence length="830" mass="96457">MPDVEPLSFPSREERRPAQPDQVDFQAACSGRRRTCALLNSPSPCVNNAIQHIQELTAKVDKWFQQPEKYHSKIDLDKHPYGQNLRFQPRDSDTDSVMSTELVIEGIGLTPRESSSSSPLHKKINDVLREVVYLIERLEADRQYAEEALLIEKKRKKFLENKFDSISLWMQQEHSFVVQKEHEACLRDITELKWQLRLEKDKLDQLQETLAQSEMKKQRLHEDINFAKEQIVIVNDNIDFQRSLINQISAEQKEADKLCLKTREELAIVEKKYNKTKHFAENERNFMKCELMSKRKHLEKRKDYLAQLLAEQKTVDAEIKEAKVSLAQTEDTCTTTCDSISVLTEVEKTYKDENEHSKCRRNKKEQKVTNKISSLREDIEKTRLNREEEVSCTKEQLVSTVNAFNSLRDENLESGERVEDYKTKISESKKAVKQMREGRKQMLQEIIVSDEQWERAKEELTLVTEQHCATQAKLEEQEKFTFMEEQKARKVIESLRKDLTSHITTVEKLKVQCSSIKEEKIHHQRGAEQTNLKLQRDFDEASSALKSLEASTEELKTCIKQLEDLENEHNRTLENLHQEKLVKQGQLQAAKDLHIATVKRYDSAVGRICELTKQSQGFHQASDKMEKALESMPEVIDELESVFAVVEFKNKSAASIMNTLQSDINNCLQRTQRSMEVHTAHVTARKKKMEDTQEELNISLSENKHLARTYEHLTKVLLETKQEAVSALTVKNCAQRSFLYYTELSLLQKRMHKDLEKYFKQRSLYSQAELDHCQALSRETKEKIKTTQDWLAGEIHGISAFLQSLTDDSTSMDDEPMNKQHSSDATDSNK</sequence>
<feature type="region of interest" description="Disordered" evidence="2">
    <location>
        <begin position="1"/>
        <end position="22"/>
    </location>
</feature>
<dbReference type="InterPro" id="IPR038826">
    <property type="entry name" value="CCDC178"/>
</dbReference>
<name>A0AAW0Q4R8_9GOBI</name>
<keyword evidence="1" id="KW-0175">Coiled coil</keyword>
<evidence type="ECO:0000256" key="1">
    <source>
        <dbReference type="SAM" id="Coils"/>
    </source>
</evidence>
<feature type="coiled-coil region" evidence="1">
    <location>
        <begin position="531"/>
        <end position="582"/>
    </location>
</feature>